<evidence type="ECO:0000313" key="1">
    <source>
        <dbReference type="EMBL" id="OBU60902.1"/>
    </source>
</evidence>
<proteinExistence type="predicted"/>
<sequence length="464" mass="49854">MPGPTHDSRSFPGVQLAAQEGGGPVEVTLIAQLGIGAGDALVADASQRQRHHPAFIDALDEPSARLGGMHLQYGDASSLYSFMVGEGGHPFHRHAGPRMFTAIAGSAGAELRFAMASDAQLAIDPVALPRSLRRVQIPPDCLFTVRFGGGTWHQFVSNHPGHPALFALSCHSNELAGAMSAETRAQVQRNGADIPSLTEVLPEVHWPTMATLAATPLLRLSLQAAPPSLCASLCARTRALLGPLRRINLRPLRGFVERAPLPFTIESRAPSDDGLLGKALQSSNYHDLTVLRLDGAQLQQPPVSQLLANVLEGFLCNPPGGVSQLMAVRNWLVAPLGLRTARLGCPVSSLACSDHTQLFAGRYPVLDSQVDAHGRYAEVLLGADDRHLRFRSSVRVQRHTDGRIDISLGTRVQTRNIFGRVYMALIDGVHRHYIAPALLRRAVEHALAPELAVPGAWTGEASLR</sequence>
<comment type="caution">
    <text evidence="1">The sequence shown here is derived from an EMBL/GenBank/DDBJ whole genome shotgun (WGS) entry which is preliminary data.</text>
</comment>
<dbReference type="EMBL" id="LYVI01000007">
    <property type="protein sequence ID" value="OBU60902.1"/>
    <property type="molecule type" value="Genomic_DNA"/>
</dbReference>
<name>A0AAP7GRG5_STEMA</name>
<dbReference type="Proteomes" id="UP000092125">
    <property type="component" value="Unassembled WGS sequence"/>
</dbReference>
<evidence type="ECO:0000313" key="2">
    <source>
        <dbReference type="Proteomes" id="UP000092125"/>
    </source>
</evidence>
<protein>
    <recommendedName>
        <fullName evidence="3">DUF2867 domain-containing protein</fullName>
    </recommendedName>
</protein>
<gene>
    <name evidence="1" type="ORF">A9K56_11975</name>
</gene>
<organism evidence="1 2">
    <name type="scientific">Stenotrophomonas maltophilia</name>
    <name type="common">Pseudomonas maltophilia</name>
    <name type="synonym">Xanthomonas maltophilia</name>
    <dbReference type="NCBI Taxonomy" id="40324"/>
    <lineage>
        <taxon>Bacteria</taxon>
        <taxon>Pseudomonadati</taxon>
        <taxon>Pseudomonadota</taxon>
        <taxon>Gammaproteobacteria</taxon>
        <taxon>Lysobacterales</taxon>
        <taxon>Lysobacteraceae</taxon>
        <taxon>Stenotrophomonas</taxon>
        <taxon>Stenotrophomonas maltophilia group</taxon>
    </lineage>
</organism>
<dbReference type="AlphaFoldDB" id="A0AAP7GRG5"/>
<evidence type="ECO:0008006" key="3">
    <source>
        <dbReference type="Google" id="ProtNLM"/>
    </source>
</evidence>
<dbReference type="Pfam" id="PF11066">
    <property type="entry name" value="DUF2867"/>
    <property type="match status" value="1"/>
</dbReference>
<dbReference type="InterPro" id="IPR021295">
    <property type="entry name" value="DUF2867"/>
</dbReference>
<reference evidence="1 2" key="1">
    <citation type="submission" date="2016-05" db="EMBL/GenBank/DDBJ databases">
        <title>Draft Genome Sequences of Stenotrophomonas maltophilia Strains Sm32COP, Sm41DVV, Sm46PAILV, SmF3, SmF22, SmSOFb1 and SmCVFa1, Isolated from Different Manures, in France.</title>
        <authorList>
            <person name="Nazaret S."/>
            <person name="Bodilis J."/>
        </authorList>
    </citation>
    <scope>NUCLEOTIDE SEQUENCE [LARGE SCALE GENOMIC DNA]</scope>
    <source>
        <strain evidence="1 2">Sm41DVV</strain>
    </source>
</reference>
<dbReference type="RefSeq" id="WP_065182385.1">
    <property type="nucleotide sequence ID" value="NZ_LXXY01000021.1"/>
</dbReference>
<accession>A0AAP7GRG5</accession>